<dbReference type="AlphaFoldDB" id="A0AAI8YW71"/>
<evidence type="ECO:0000313" key="4">
    <source>
        <dbReference type="Proteomes" id="UP001296104"/>
    </source>
</evidence>
<proteinExistence type="predicted"/>
<accession>A0AAI8YW71</accession>
<dbReference type="Proteomes" id="UP001296104">
    <property type="component" value="Unassembled WGS sequence"/>
</dbReference>
<keyword evidence="4" id="KW-1185">Reference proteome</keyword>
<gene>
    <name evidence="3" type="ORF">LECACI_7A003090</name>
</gene>
<reference evidence="3" key="1">
    <citation type="submission" date="2023-11" db="EMBL/GenBank/DDBJ databases">
        <authorList>
            <person name="Alioto T."/>
            <person name="Alioto T."/>
            <person name="Gomez Garrido J."/>
        </authorList>
    </citation>
    <scope>NUCLEOTIDE SEQUENCE</scope>
</reference>
<dbReference type="Gene3D" id="3.40.50.1820">
    <property type="entry name" value="alpha/beta hydrolase"/>
    <property type="match status" value="1"/>
</dbReference>
<dbReference type="Pfam" id="PF07859">
    <property type="entry name" value="Abhydrolase_3"/>
    <property type="match status" value="1"/>
</dbReference>
<dbReference type="SUPFAM" id="SSF53474">
    <property type="entry name" value="alpha/beta-Hydrolases"/>
    <property type="match status" value="1"/>
</dbReference>
<dbReference type="InterPro" id="IPR029058">
    <property type="entry name" value="AB_hydrolase_fold"/>
</dbReference>
<organism evidence="3 4">
    <name type="scientific">Lecanosticta acicola</name>
    <dbReference type="NCBI Taxonomy" id="111012"/>
    <lineage>
        <taxon>Eukaryota</taxon>
        <taxon>Fungi</taxon>
        <taxon>Dikarya</taxon>
        <taxon>Ascomycota</taxon>
        <taxon>Pezizomycotina</taxon>
        <taxon>Dothideomycetes</taxon>
        <taxon>Dothideomycetidae</taxon>
        <taxon>Mycosphaerellales</taxon>
        <taxon>Mycosphaerellaceae</taxon>
        <taxon>Lecanosticta</taxon>
    </lineage>
</organism>
<name>A0AAI8YW71_9PEZI</name>
<evidence type="ECO:0000256" key="1">
    <source>
        <dbReference type="ARBA" id="ARBA00022801"/>
    </source>
</evidence>
<dbReference type="PANTHER" id="PTHR48081">
    <property type="entry name" value="AB HYDROLASE SUPERFAMILY PROTEIN C4A8.06C"/>
    <property type="match status" value="1"/>
</dbReference>
<dbReference type="GO" id="GO:0016787">
    <property type="term" value="F:hydrolase activity"/>
    <property type="evidence" value="ECO:0007669"/>
    <property type="project" value="UniProtKB-KW"/>
</dbReference>
<feature type="domain" description="Alpha/beta hydrolase fold-3" evidence="2">
    <location>
        <begin position="119"/>
        <end position="339"/>
    </location>
</feature>
<evidence type="ECO:0000313" key="3">
    <source>
        <dbReference type="EMBL" id="CAK3940296.1"/>
    </source>
</evidence>
<dbReference type="InterPro" id="IPR050300">
    <property type="entry name" value="GDXG_lipolytic_enzyme"/>
</dbReference>
<dbReference type="PANTHER" id="PTHR48081:SF8">
    <property type="entry name" value="ALPHA_BETA HYDROLASE FOLD-3 DOMAIN-CONTAINING PROTEIN-RELATED"/>
    <property type="match status" value="1"/>
</dbReference>
<dbReference type="InterPro" id="IPR013094">
    <property type="entry name" value="AB_hydrolase_3"/>
</dbReference>
<evidence type="ECO:0000259" key="2">
    <source>
        <dbReference type="Pfam" id="PF07859"/>
    </source>
</evidence>
<dbReference type="EMBL" id="CAVMBE010000014">
    <property type="protein sequence ID" value="CAK3940296.1"/>
    <property type="molecule type" value="Genomic_DNA"/>
</dbReference>
<comment type="caution">
    <text evidence="3">The sequence shown here is derived from an EMBL/GenBank/DDBJ whole genome shotgun (WGS) entry which is preliminary data.</text>
</comment>
<protein>
    <submittedName>
        <fullName evidence="3">Brefeldin A esterase</fullName>
    </submittedName>
</protein>
<sequence>MSTTPTLCGRLGDSNMTVQDDPRTLPVLAKLLRDLQLGGHNHTPLQDTSDIPALEPSIRKVHEGFSALYENLPNELPEDQDEAPIEPSEIMVENPDGHKIKVYVFRPKSFGNEPLPAICYIHGGGMTVLDTANKCHFRWCKSLALQGTAVFAIDFRNAWGSNGEHRPFPTGLNDCAAAVRYVAAHKAELGISRVVVQGESGGGNLTLATALKANQEGWIDAIDGVYACVPVTDREARGRSREEKLQAFPSLVECEGYLLNLSGMVEQAAWYTPNESDQKSPLAWPDRATEKDLQGLPPHIISVDELDPLRDEGIAYFRKLAAAGVQATAEVNLGITHGASLIFRQALPEVHRKAIRQIVAFAKRL</sequence>
<keyword evidence="1" id="KW-0378">Hydrolase</keyword>